<feature type="signal peptide" evidence="1">
    <location>
        <begin position="1"/>
        <end position="18"/>
    </location>
</feature>
<keyword evidence="3" id="KW-1185">Reference proteome</keyword>
<dbReference type="AlphaFoldDB" id="A0A182NXE3"/>
<proteinExistence type="predicted"/>
<reference evidence="2" key="2">
    <citation type="submission" date="2020-05" db="UniProtKB">
        <authorList>
            <consortium name="EnsemblMetazoa"/>
        </authorList>
    </citation>
    <scope>IDENTIFICATION</scope>
    <source>
        <strain evidence="2">WRAIR2</strain>
    </source>
</reference>
<feature type="chain" id="PRO_5008130656" evidence="1">
    <location>
        <begin position="19"/>
        <end position="84"/>
    </location>
</feature>
<evidence type="ECO:0000313" key="2">
    <source>
        <dbReference type="EnsemblMetazoa" id="ADIR014523-PA"/>
    </source>
</evidence>
<dbReference type="EnsemblMetazoa" id="ADIR014523-RA">
    <property type="protein sequence ID" value="ADIR014523-PA"/>
    <property type="gene ID" value="ADIR014523"/>
</dbReference>
<protein>
    <submittedName>
        <fullName evidence="2">Uncharacterized protein</fullName>
    </submittedName>
</protein>
<dbReference type="Proteomes" id="UP000075884">
    <property type="component" value="Unassembled WGS sequence"/>
</dbReference>
<organism evidence="2 3">
    <name type="scientific">Anopheles dirus</name>
    <dbReference type="NCBI Taxonomy" id="7168"/>
    <lineage>
        <taxon>Eukaryota</taxon>
        <taxon>Metazoa</taxon>
        <taxon>Ecdysozoa</taxon>
        <taxon>Arthropoda</taxon>
        <taxon>Hexapoda</taxon>
        <taxon>Insecta</taxon>
        <taxon>Pterygota</taxon>
        <taxon>Neoptera</taxon>
        <taxon>Endopterygota</taxon>
        <taxon>Diptera</taxon>
        <taxon>Nematocera</taxon>
        <taxon>Culicoidea</taxon>
        <taxon>Culicidae</taxon>
        <taxon>Anophelinae</taxon>
        <taxon>Anopheles</taxon>
    </lineage>
</organism>
<accession>A0A182NXE3</accession>
<evidence type="ECO:0000256" key="1">
    <source>
        <dbReference type="SAM" id="SignalP"/>
    </source>
</evidence>
<sequence length="84" mass="9457">MKAVIVLLCLVAVENVGGLHQVYPPECSPDEAECKNLPPAPLMSPTHDDRRIIDFIGNMLRFQNGHNNFLKTIFKEVKQLQLAE</sequence>
<evidence type="ECO:0000313" key="3">
    <source>
        <dbReference type="Proteomes" id="UP000075884"/>
    </source>
</evidence>
<name>A0A182NXE3_9DIPT</name>
<dbReference type="VEuPathDB" id="VectorBase:ADIR014523"/>
<reference evidence="3" key="1">
    <citation type="submission" date="2013-03" db="EMBL/GenBank/DDBJ databases">
        <title>The Genome Sequence of Anopheles dirus WRAIR2.</title>
        <authorList>
            <consortium name="The Broad Institute Genomics Platform"/>
            <person name="Neafsey D.E."/>
            <person name="Walton C."/>
            <person name="Walker B."/>
            <person name="Young S.K."/>
            <person name="Zeng Q."/>
            <person name="Gargeya S."/>
            <person name="Fitzgerald M."/>
            <person name="Haas B."/>
            <person name="Abouelleil A."/>
            <person name="Allen A.W."/>
            <person name="Alvarado L."/>
            <person name="Arachchi H.M."/>
            <person name="Berlin A.M."/>
            <person name="Chapman S.B."/>
            <person name="Gainer-Dewar J."/>
            <person name="Goldberg J."/>
            <person name="Griggs A."/>
            <person name="Gujja S."/>
            <person name="Hansen M."/>
            <person name="Howarth C."/>
            <person name="Imamovic A."/>
            <person name="Ireland A."/>
            <person name="Larimer J."/>
            <person name="McCowan C."/>
            <person name="Murphy C."/>
            <person name="Pearson M."/>
            <person name="Poon T.W."/>
            <person name="Priest M."/>
            <person name="Roberts A."/>
            <person name="Saif S."/>
            <person name="Shea T."/>
            <person name="Sisk P."/>
            <person name="Sykes S."/>
            <person name="Wortman J."/>
            <person name="Nusbaum C."/>
            <person name="Birren B."/>
        </authorList>
    </citation>
    <scope>NUCLEOTIDE SEQUENCE [LARGE SCALE GENOMIC DNA]</scope>
    <source>
        <strain evidence="3">WRAIR2</strain>
    </source>
</reference>
<keyword evidence="1" id="KW-0732">Signal</keyword>